<accession>A0A8S9RED6</accession>
<reference evidence="16" key="1">
    <citation type="submission" date="2019-12" db="EMBL/GenBank/DDBJ databases">
        <title>Genome sequencing and annotation of Brassica cretica.</title>
        <authorList>
            <person name="Studholme D.J."/>
            <person name="Sarris P."/>
        </authorList>
    </citation>
    <scope>NUCLEOTIDE SEQUENCE</scope>
    <source>
        <strain evidence="16">PFS-109/04</strain>
        <tissue evidence="16">Leaf</tissue>
    </source>
</reference>
<dbReference type="GO" id="GO:0030145">
    <property type="term" value="F:manganese ion binding"/>
    <property type="evidence" value="ECO:0007669"/>
    <property type="project" value="InterPro"/>
</dbReference>
<comment type="caution">
    <text evidence="16">The sequence shown here is derived from an EMBL/GenBank/DDBJ whole genome shotgun (WGS) entry which is preliminary data.</text>
</comment>
<dbReference type="CDD" id="cd02241">
    <property type="entry name" value="cupin_OxOx"/>
    <property type="match status" value="1"/>
</dbReference>
<gene>
    <name evidence="16" type="ORF">F2Q69_00059879</name>
</gene>
<evidence type="ECO:0000256" key="11">
    <source>
        <dbReference type="PIRSR" id="PIRSR601929-1"/>
    </source>
</evidence>
<dbReference type="PANTHER" id="PTHR31238">
    <property type="entry name" value="GERMIN-LIKE PROTEIN SUBFAMILY 3 MEMBER 3"/>
    <property type="match status" value="1"/>
</dbReference>
<keyword evidence="5" id="KW-0964">Secreted</keyword>
<feature type="domain" description="Cupin type-1" evidence="15">
    <location>
        <begin position="560"/>
        <end position="711"/>
    </location>
</feature>
<feature type="compositionally biased region" description="Low complexity" evidence="14">
    <location>
        <begin position="161"/>
        <end position="174"/>
    </location>
</feature>
<sequence>MNDIVEGPPGFPPLFSELHPQERKAALLYISHSDKTERQARIMRVRQAIEDQSQSHMAILTRFTSDLDKGKGHVFSYPDPDHLPQVHLKPRATASLTLSKEIDVQEGYSESECSGGAVTLTPSISTGFQIGLSSKTPSAGDSNGVKGARRRPPSWKRKAQAGKSSAKASPSSEIAMPPLESGAWAGTVSAAVVVRGRTTNRNIIGYHLPKKCLIFLVVLIDHTLTFRPVVLEAAESGCARGSKAADEWNVARNQQFPPVVLEAAESGCARGSKAADEWNVARNQQFPASFAYAYRGSDSSSSDVSLWISIPPSKAYNSGRLEKSVPWKPPQLMLPYPRAPSRVRENWLLQTGCSVVPDDYIRVDLNWSPLLTDFLESFSALRRKVYNHLSLGFSGLENKLSCDMCFFPCWKSMTAAIYLVTKANGCHPHLIVPKEGYHRLIESSIVFMGGPSESHAILLKDMDKSVIDMSYVLPFCYKRGLSKNVGGKIYYIHIHLAMKSLSCIAVLSLLALTLPLAIASDPSPLQDFCVGVNTPASGVFVNGKFCKDPRIVNADDFFSSVLNRPGNVNNAVGSNVTTVNVNNLGGLNTLGISLVRIDYAPNGQNPPHTHPRATEILVVQQGTLLVGFVSSNQDGNRLFAKTLNVGDVFVFPEGLIHFQFNLGRTPAVATAALSSQNAGVITIANTVFGSNPAIDPNVLARAFQMDANVIRDLQNRF</sequence>
<evidence type="ECO:0000313" key="16">
    <source>
        <dbReference type="EMBL" id="KAF3570982.1"/>
    </source>
</evidence>
<feature type="binding site" evidence="11">
    <location>
        <position position="610"/>
    </location>
    <ligand>
        <name>oxalate</name>
        <dbReference type="ChEBI" id="CHEBI:30623"/>
    </ligand>
</feature>
<dbReference type="InterPro" id="IPR001929">
    <property type="entry name" value="Germin"/>
</dbReference>
<evidence type="ECO:0000256" key="14">
    <source>
        <dbReference type="SAM" id="MobiDB-lite"/>
    </source>
</evidence>
<dbReference type="Pfam" id="PF00190">
    <property type="entry name" value="Cupin_1"/>
    <property type="match status" value="1"/>
</dbReference>
<dbReference type="InterPro" id="IPR011051">
    <property type="entry name" value="RmlC_Cupin_sf"/>
</dbReference>
<dbReference type="EMBL" id="QGKX02000095">
    <property type="protein sequence ID" value="KAF3570982.1"/>
    <property type="molecule type" value="Genomic_DNA"/>
</dbReference>
<dbReference type="FunFam" id="2.60.120.10:FF:000005">
    <property type="entry name" value="Germin-like protein subfamily 1 member 8"/>
    <property type="match status" value="1"/>
</dbReference>
<evidence type="ECO:0000256" key="6">
    <source>
        <dbReference type="ARBA" id="ARBA00022723"/>
    </source>
</evidence>
<comment type="similarity">
    <text evidence="3">Belongs to the germin family.</text>
</comment>
<feature type="binding site" evidence="12">
    <location>
        <position position="608"/>
    </location>
    <ligand>
        <name>Mn(2+)</name>
        <dbReference type="ChEBI" id="CHEBI:29035"/>
    </ligand>
</feature>
<feature type="binding site" evidence="12">
    <location>
        <position position="615"/>
    </location>
    <ligand>
        <name>Mn(2+)</name>
        <dbReference type="ChEBI" id="CHEBI:29035"/>
    </ligand>
</feature>
<dbReference type="SMART" id="SM00835">
    <property type="entry name" value="Cupin_1"/>
    <property type="match status" value="1"/>
</dbReference>
<protein>
    <recommendedName>
        <fullName evidence="15">Cupin type-1 domain-containing protein</fullName>
    </recommendedName>
</protein>
<feature type="region of interest" description="Disordered" evidence="14">
    <location>
        <begin position="131"/>
        <end position="174"/>
    </location>
</feature>
<keyword evidence="9" id="KW-0325">Glycoprotein</keyword>
<evidence type="ECO:0000256" key="3">
    <source>
        <dbReference type="ARBA" id="ARBA00007456"/>
    </source>
</evidence>
<dbReference type="AlphaFoldDB" id="A0A8S9RED6"/>
<dbReference type="PROSITE" id="PS00725">
    <property type="entry name" value="GERMIN"/>
    <property type="match status" value="1"/>
</dbReference>
<evidence type="ECO:0000256" key="12">
    <source>
        <dbReference type="PIRSR" id="PIRSR601929-2"/>
    </source>
</evidence>
<keyword evidence="4" id="KW-0052">Apoplast</keyword>
<keyword evidence="6 11" id="KW-0479">Metal-binding</keyword>
<dbReference type="PRINTS" id="PR00325">
    <property type="entry name" value="GERMIN"/>
</dbReference>
<dbReference type="InterPro" id="IPR014710">
    <property type="entry name" value="RmlC-like_jellyroll"/>
</dbReference>
<dbReference type="InterPro" id="IPR019780">
    <property type="entry name" value="Germin_Mn-BS"/>
</dbReference>
<evidence type="ECO:0000259" key="15">
    <source>
        <dbReference type="SMART" id="SM00835"/>
    </source>
</evidence>
<feature type="compositionally biased region" description="Basic residues" evidence="14">
    <location>
        <begin position="147"/>
        <end position="160"/>
    </location>
</feature>
<dbReference type="InterPro" id="IPR006045">
    <property type="entry name" value="Cupin_1"/>
</dbReference>
<evidence type="ECO:0000256" key="7">
    <source>
        <dbReference type="ARBA" id="ARBA00022729"/>
    </source>
</evidence>
<dbReference type="Proteomes" id="UP000712600">
    <property type="component" value="Unassembled WGS sequence"/>
</dbReference>
<dbReference type="Gene3D" id="2.60.120.10">
    <property type="entry name" value="Jelly Rolls"/>
    <property type="match status" value="1"/>
</dbReference>
<keyword evidence="7" id="KW-0732">Signal</keyword>
<keyword evidence="8 13" id="KW-1015">Disulfide bond</keyword>
<feature type="binding site" evidence="11">
    <location>
        <position position="615"/>
    </location>
    <ligand>
        <name>oxalate</name>
        <dbReference type="ChEBI" id="CHEBI:30623"/>
    </ligand>
</feature>
<evidence type="ECO:0000256" key="10">
    <source>
        <dbReference type="ARBA" id="ARBA00023211"/>
    </source>
</evidence>
<evidence type="ECO:0000256" key="5">
    <source>
        <dbReference type="ARBA" id="ARBA00022525"/>
    </source>
</evidence>
<comment type="subcellular location">
    <subcellularLocation>
        <location evidence="2">Secreted</location>
        <location evidence="2">Extracellular space</location>
        <location evidence="2">Apoplast</location>
    </subcellularLocation>
</comment>
<feature type="binding site" evidence="12">
    <location>
        <position position="610"/>
    </location>
    <ligand>
        <name>Mn(2+)</name>
        <dbReference type="ChEBI" id="CHEBI:29035"/>
    </ligand>
</feature>
<evidence type="ECO:0000313" key="17">
    <source>
        <dbReference type="Proteomes" id="UP000712600"/>
    </source>
</evidence>
<evidence type="ECO:0000256" key="4">
    <source>
        <dbReference type="ARBA" id="ARBA00022523"/>
    </source>
</evidence>
<feature type="disulfide bond" evidence="13">
    <location>
        <begin position="529"/>
        <end position="546"/>
    </location>
</feature>
<evidence type="ECO:0000256" key="9">
    <source>
        <dbReference type="ARBA" id="ARBA00023180"/>
    </source>
</evidence>
<evidence type="ECO:0000256" key="8">
    <source>
        <dbReference type="ARBA" id="ARBA00023157"/>
    </source>
</evidence>
<proteinExistence type="inferred from homology"/>
<dbReference type="GO" id="GO:0048046">
    <property type="term" value="C:apoplast"/>
    <property type="evidence" value="ECO:0007669"/>
    <property type="project" value="UniProtKB-SubCell"/>
</dbReference>
<dbReference type="SUPFAM" id="SSF51182">
    <property type="entry name" value="RmlC-like cupins"/>
    <property type="match status" value="1"/>
</dbReference>
<evidence type="ECO:0000256" key="2">
    <source>
        <dbReference type="ARBA" id="ARBA00004271"/>
    </source>
</evidence>
<keyword evidence="10 11" id="KW-0464">Manganese</keyword>
<comment type="function">
    <text evidence="1">May play a role in plant defense. Probably has no oxalate oxidase activity even if the active site is conserved.</text>
</comment>
<name>A0A8S9RED6_BRACR</name>
<feature type="binding site" evidence="12">
    <location>
        <position position="657"/>
    </location>
    <ligand>
        <name>Mn(2+)</name>
        <dbReference type="ChEBI" id="CHEBI:29035"/>
    </ligand>
</feature>
<feature type="binding site" evidence="11">
    <location>
        <position position="605"/>
    </location>
    <ligand>
        <name>oxalate</name>
        <dbReference type="ChEBI" id="CHEBI:30623"/>
    </ligand>
</feature>
<evidence type="ECO:0000256" key="13">
    <source>
        <dbReference type="PIRSR" id="PIRSR601929-3"/>
    </source>
</evidence>
<organism evidence="16 17">
    <name type="scientific">Brassica cretica</name>
    <name type="common">Mustard</name>
    <dbReference type="NCBI Taxonomy" id="69181"/>
    <lineage>
        <taxon>Eukaryota</taxon>
        <taxon>Viridiplantae</taxon>
        <taxon>Streptophyta</taxon>
        <taxon>Embryophyta</taxon>
        <taxon>Tracheophyta</taxon>
        <taxon>Spermatophyta</taxon>
        <taxon>Magnoliopsida</taxon>
        <taxon>eudicotyledons</taxon>
        <taxon>Gunneridae</taxon>
        <taxon>Pentapetalae</taxon>
        <taxon>rosids</taxon>
        <taxon>malvids</taxon>
        <taxon>Brassicales</taxon>
        <taxon>Brassicaceae</taxon>
        <taxon>Brassiceae</taxon>
        <taxon>Brassica</taxon>
    </lineage>
</organism>
<evidence type="ECO:0000256" key="1">
    <source>
        <dbReference type="ARBA" id="ARBA00003629"/>
    </source>
</evidence>
<feature type="compositionally biased region" description="Polar residues" evidence="14">
    <location>
        <begin position="131"/>
        <end position="141"/>
    </location>
</feature>